<gene>
    <name evidence="2" type="ORF">SAMN05216186_10146</name>
</gene>
<dbReference type="STRING" id="137658.SAMN05216186_10146"/>
<dbReference type="RefSeq" id="WP_084332818.1">
    <property type="nucleotide sequence ID" value="NZ_FNFD01000001.1"/>
</dbReference>
<dbReference type="InterPro" id="IPR013976">
    <property type="entry name" value="HDOD"/>
</dbReference>
<evidence type="ECO:0000259" key="1">
    <source>
        <dbReference type="PROSITE" id="PS51833"/>
    </source>
</evidence>
<dbReference type="AlphaFoldDB" id="A0A1G8SFG8"/>
<feature type="domain" description="HDOD" evidence="1">
    <location>
        <begin position="22"/>
        <end position="213"/>
    </location>
</feature>
<protein>
    <submittedName>
        <fullName evidence="2">HDOD domain-containing protein</fullName>
    </submittedName>
</protein>
<reference evidence="2 3" key="1">
    <citation type="submission" date="2016-10" db="EMBL/GenBank/DDBJ databases">
        <authorList>
            <person name="de Groot N.N."/>
        </authorList>
    </citation>
    <scope>NUCLEOTIDE SEQUENCE [LARGE SCALE GENOMIC DNA]</scope>
    <source>
        <strain evidence="2 3">JCM 21544</strain>
    </source>
</reference>
<dbReference type="SUPFAM" id="SSF109604">
    <property type="entry name" value="HD-domain/PDEase-like"/>
    <property type="match status" value="1"/>
</dbReference>
<dbReference type="EMBL" id="FNFD01000001">
    <property type="protein sequence ID" value="SDJ27992.1"/>
    <property type="molecule type" value="Genomic_DNA"/>
</dbReference>
<dbReference type="Gene3D" id="1.10.3210.10">
    <property type="entry name" value="Hypothetical protein af1432"/>
    <property type="match status" value="1"/>
</dbReference>
<dbReference type="PROSITE" id="PS51833">
    <property type="entry name" value="HDOD"/>
    <property type="match status" value="1"/>
</dbReference>
<keyword evidence="3" id="KW-1185">Reference proteome</keyword>
<evidence type="ECO:0000313" key="3">
    <source>
        <dbReference type="Proteomes" id="UP000198706"/>
    </source>
</evidence>
<name>A0A1G8SFG8_9PSED</name>
<organism evidence="2 3">
    <name type="scientific">Pseudomonas indica</name>
    <dbReference type="NCBI Taxonomy" id="137658"/>
    <lineage>
        <taxon>Bacteria</taxon>
        <taxon>Pseudomonadati</taxon>
        <taxon>Pseudomonadota</taxon>
        <taxon>Gammaproteobacteria</taxon>
        <taxon>Pseudomonadales</taxon>
        <taxon>Pseudomonadaceae</taxon>
        <taxon>Pseudomonas</taxon>
    </lineage>
</organism>
<proteinExistence type="predicted"/>
<accession>A0A1G8SFG8</accession>
<sequence length="506" mass="56360">MTPQSLPRSLDAWVKYLDAVRLPISEENHAQVLRALGDSRRSLREIADLLQDTPAMALVVLREANSHGSQLGEPAESLEVALTRLGLKRAETLLQRLPARPHTEIPSALRQLQLISQHATQQANGLFAARLARLWQEIHWGSLLFLAPLWPLAAAQPHLLETWEQRVMAKGEPATKVEHDLFGTALLPLCLTLAERWRLPDWIIQGYRLLANDHRLLVKALHIARDNEHPLQQQHRLDDDPPLRRWLTQPANTILLANGLALSAHQAWDSPHLLRWQRLAGLYLQLPLGDVQQAIHQQAAQSARQHAELGLWHPAEALLWPWNARHLNPQPAMAPIPTSDALGEWRKQCAQLLQDPTPFTNVPQLTACAGAALEACGLKRILLLLADRQHSRLQAQFIAGLPRQALGLSLDPAQSQVLRRLLGEPGQLRLTPTNTAQFSAMLPGNLKSLFSGDQMLLRSLANNGRVVMLLVADQNGAPFAEVTLQAFTKTAQCIERALGAFARRSR</sequence>
<evidence type="ECO:0000313" key="2">
    <source>
        <dbReference type="EMBL" id="SDJ27992.1"/>
    </source>
</evidence>
<dbReference type="Proteomes" id="UP000198706">
    <property type="component" value="Unassembled WGS sequence"/>
</dbReference>
<dbReference type="Pfam" id="PF08668">
    <property type="entry name" value="HDOD"/>
    <property type="match status" value="1"/>
</dbReference>